<keyword evidence="2" id="KW-1185">Reference proteome</keyword>
<organism evidence="1 2">
    <name type="scientific">Pyrus ussuriensis x Pyrus communis</name>
    <dbReference type="NCBI Taxonomy" id="2448454"/>
    <lineage>
        <taxon>Eukaryota</taxon>
        <taxon>Viridiplantae</taxon>
        <taxon>Streptophyta</taxon>
        <taxon>Embryophyta</taxon>
        <taxon>Tracheophyta</taxon>
        <taxon>Spermatophyta</taxon>
        <taxon>Magnoliopsida</taxon>
        <taxon>eudicotyledons</taxon>
        <taxon>Gunneridae</taxon>
        <taxon>Pentapetalae</taxon>
        <taxon>rosids</taxon>
        <taxon>fabids</taxon>
        <taxon>Rosales</taxon>
        <taxon>Rosaceae</taxon>
        <taxon>Amygdaloideae</taxon>
        <taxon>Maleae</taxon>
        <taxon>Pyrus</taxon>
    </lineage>
</organism>
<accession>A0A5N5I5P6</accession>
<dbReference type="Proteomes" id="UP000327157">
    <property type="component" value="Unassembled WGS sequence"/>
</dbReference>
<comment type="caution">
    <text evidence="1">The sequence shown here is derived from an EMBL/GenBank/DDBJ whole genome shotgun (WGS) entry which is preliminary data.</text>
</comment>
<dbReference type="EMBL" id="SMOL01000062">
    <property type="protein sequence ID" value="KAB2634453.1"/>
    <property type="molecule type" value="Genomic_DNA"/>
</dbReference>
<gene>
    <name evidence="1" type="ORF">D8674_041653</name>
</gene>
<evidence type="ECO:0000313" key="1">
    <source>
        <dbReference type="EMBL" id="KAB2634453.1"/>
    </source>
</evidence>
<sequence>MIKVNGVHSVICCIAIVFTNCDKMKRSRQGQWSNGNFTRLALPTILFGRCQAQGKIQTLSHEVYTLLSELCNQKQPQEKVPCYKSPKEA</sequence>
<evidence type="ECO:0000313" key="2">
    <source>
        <dbReference type="Proteomes" id="UP000327157"/>
    </source>
</evidence>
<protein>
    <submittedName>
        <fullName evidence="1">F-box/kelch-repeat protein</fullName>
    </submittedName>
</protein>
<proteinExistence type="predicted"/>
<dbReference type="AlphaFoldDB" id="A0A5N5I5P6"/>
<name>A0A5N5I5P6_9ROSA</name>
<reference evidence="1 2" key="1">
    <citation type="submission" date="2019-09" db="EMBL/GenBank/DDBJ databases">
        <authorList>
            <person name="Ou C."/>
        </authorList>
    </citation>
    <scope>NUCLEOTIDE SEQUENCE [LARGE SCALE GENOMIC DNA]</scope>
    <source>
        <strain evidence="1">S2</strain>
        <tissue evidence="1">Leaf</tissue>
    </source>
</reference>
<reference evidence="1 2" key="2">
    <citation type="submission" date="2019-11" db="EMBL/GenBank/DDBJ databases">
        <title>A de novo genome assembly of a pear dwarfing rootstock.</title>
        <authorList>
            <person name="Wang F."/>
            <person name="Wang J."/>
            <person name="Li S."/>
            <person name="Zhang Y."/>
            <person name="Fang M."/>
            <person name="Ma L."/>
            <person name="Zhao Y."/>
            <person name="Jiang S."/>
        </authorList>
    </citation>
    <scope>NUCLEOTIDE SEQUENCE [LARGE SCALE GENOMIC DNA]</scope>
    <source>
        <strain evidence="1">S2</strain>
        <tissue evidence="1">Leaf</tissue>
    </source>
</reference>